<evidence type="ECO:0000313" key="2">
    <source>
        <dbReference type="Proteomes" id="UP000245771"/>
    </source>
</evidence>
<dbReference type="OrthoDB" id="417697at2759"/>
<dbReference type="GeneID" id="37020692"/>
<dbReference type="Proteomes" id="UP000245771">
    <property type="component" value="Unassembled WGS sequence"/>
</dbReference>
<protein>
    <submittedName>
        <fullName evidence="1">Uncharacterized protein</fullName>
    </submittedName>
</protein>
<dbReference type="AlphaFoldDB" id="A0A316VEY3"/>
<evidence type="ECO:0000313" key="1">
    <source>
        <dbReference type="EMBL" id="PWN36086.1"/>
    </source>
</evidence>
<dbReference type="STRING" id="1280837.A0A316VEY3"/>
<reference evidence="1 2" key="1">
    <citation type="journal article" date="2018" name="Mol. Biol. Evol.">
        <title>Broad Genomic Sampling Reveals a Smut Pathogenic Ancestry of the Fungal Clade Ustilaginomycotina.</title>
        <authorList>
            <person name="Kijpornyongpan T."/>
            <person name="Mondo S.J."/>
            <person name="Barry K."/>
            <person name="Sandor L."/>
            <person name="Lee J."/>
            <person name="Lipzen A."/>
            <person name="Pangilinan J."/>
            <person name="LaButti K."/>
            <person name="Hainaut M."/>
            <person name="Henrissat B."/>
            <person name="Grigoriev I.V."/>
            <person name="Spatafora J.W."/>
            <person name="Aime M.C."/>
        </authorList>
    </citation>
    <scope>NUCLEOTIDE SEQUENCE [LARGE SCALE GENOMIC DNA]</scope>
    <source>
        <strain evidence="1 2">MCA 3882</strain>
    </source>
</reference>
<sequence>MASTSEAYIKAKQLIDDVHKRDPLYIKHKEQQAAQGAAAASVGVAVDGLDVTSDLSTEKASTQVDESEGGQDELAYADAMEEWVAALMEKGKGQQALSQIPGDDPIELIKLAARCQHLERFATPRSTFPEGKAGYLHWRRSLYTIQADKASALLLEAGLSEQEAKLVHTWVSKTDLKPGKEGGEWGTQILEDAAVLVFLQDQLHHFAAQHPGYTREKWVDIIKKTWRKLSEDGKHAALGLQMPGPLKSIIEEAVQNPASVT</sequence>
<dbReference type="RefSeq" id="XP_025356388.1">
    <property type="nucleotide sequence ID" value="XM_025498911.1"/>
</dbReference>
<dbReference type="Pfam" id="PF13875">
    <property type="entry name" value="DUF4202"/>
    <property type="match status" value="1"/>
</dbReference>
<organism evidence="1 2">
    <name type="scientific">Meira miltonrushii</name>
    <dbReference type="NCBI Taxonomy" id="1280837"/>
    <lineage>
        <taxon>Eukaryota</taxon>
        <taxon>Fungi</taxon>
        <taxon>Dikarya</taxon>
        <taxon>Basidiomycota</taxon>
        <taxon>Ustilaginomycotina</taxon>
        <taxon>Exobasidiomycetes</taxon>
        <taxon>Exobasidiales</taxon>
        <taxon>Brachybasidiaceae</taxon>
        <taxon>Meira</taxon>
    </lineage>
</organism>
<dbReference type="EMBL" id="KZ819603">
    <property type="protein sequence ID" value="PWN36086.1"/>
    <property type="molecule type" value="Genomic_DNA"/>
</dbReference>
<keyword evidence="2" id="KW-1185">Reference proteome</keyword>
<dbReference type="PANTHER" id="PTHR41729">
    <property type="entry name" value="GLUTAMYL-TRNA SYNTHETASE"/>
    <property type="match status" value="1"/>
</dbReference>
<dbReference type="InterPro" id="IPR025255">
    <property type="entry name" value="DUF4202"/>
</dbReference>
<dbReference type="InParanoid" id="A0A316VEY3"/>
<accession>A0A316VEY3</accession>
<gene>
    <name evidence="1" type="ORF">FA14DRAFT_160968</name>
</gene>
<name>A0A316VEY3_9BASI</name>
<proteinExistence type="predicted"/>
<dbReference type="PANTHER" id="PTHR41729:SF1">
    <property type="entry name" value="GLUTAMYL-TRNA SYNTHETASE"/>
    <property type="match status" value="1"/>
</dbReference>